<name>X1M752_9ZZZZ</name>
<dbReference type="PANTHER" id="PTHR47505:SF1">
    <property type="entry name" value="DNA UTILIZATION PROTEIN YHGH"/>
    <property type="match status" value="1"/>
</dbReference>
<dbReference type="PANTHER" id="PTHR47505">
    <property type="entry name" value="DNA UTILIZATION PROTEIN YHGH"/>
    <property type="match status" value="1"/>
</dbReference>
<dbReference type="InterPro" id="IPR051910">
    <property type="entry name" value="ComF/GntX_DNA_util-trans"/>
</dbReference>
<feature type="domain" description="Phosphoribosyltransferase" evidence="2">
    <location>
        <begin position="10"/>
        <end position="102"/>
    </location>
</feature>
<comment type="similarity">
    <text evidence="1">Belongs to the ComF/GntX family.</text>
</comment>
<protein>
    <recommendedName>
        <fullName evidence="2">Phosphoribosyltransferase domain-containing protein</fullName>
    </recommendedName>
</protein>
<evidence type="ECO:0000256" key="1">
    <source>
        <dbReference type="ARBA" id="ARBA00008007"/>
    </source>
</evidence>
<sequence length="110" mass="12430">MPLDKKRLKRRGFNQAEEIAKVLSEILDIPLINDALLKIKETLPQVKLSEKDREENIKGIFLCQKPEKIKNKKTLLVDDVYTTGSTMEEAARILKKAGAKEVWGIAVARG</sequence>
<dbReference type="CDD" id="cd06223">
    <property type="entry name" value="PRTases_typeI"/>
    <property type="match status" value="1"/>
</dbReference>
<evidence type="ECO:0000313" key="3">
    <source>
        <dbReference type="EMBL" id="GAI27128.1"/>
    </source>
</evidence>
<proteinExistence type="inferred from homology"/>
<dbReference type="Pfam" id="PF00156">
    <property type="entry name" value="Pribosyltran"/>
    <property type="match status" value="1"/>
</dbReference>
<dbReference type="InterPro" id="IPR000836">
    <property type="entry name" value="PRTase_dom"/>
</dbReference>
<gene>
    <name evidence="3" type="ORF">S06H3_26201</name>
</gene>
<comment type="caution">
    <text evidence="3">The sequence shown here is derived from an EMBL/GenBank/DDBJ whole genome shotgun (WGS) entry which is preliminary data.</text>
</comment>
<organism evidence="3">
    <name type="scientific">marine sediment metagenome</name>
    <dbReference type="NCBI Taxonomy" id="412755"/>
    <lineage>
        <taxon>unclassified sequences</taxon>
        <taxon>metagenomes</taxon>
        <taxon>ecological metagenomes</taxon>
    </lineage>
</organism>
<reference evidence="3" key="1">
    <citation type="journal article" date="2014" name="Front. Microbiol.">
        <title>High frequency of phylogenetically diverse reductive dehalogenase-homologous genes in deep subseafloor sedimentary metagenomes.</title>
        <authorList>
            <person name="Kawai M."/>
            <person name="Futagami T."/>
            <person name="Toyoda A."/>
            <person name="Takaki Y."/>
            <person name="Nishi S."/>
            <person name="Hori S."/>
            <person name="Arai W."/>
            <person name="Tsubouchi T."/>
            <person name="Morono Y."/>
            <person name="Uchiyama I."/>
            <person name="Ito T."/>
            <person name="Fujiyama A."/>
            <person name="Inagaki F."/>
            <person name="Takami H."/>
        </authorList>
    </citation>
    <scope>NUCLEOTIDE SEQUENCE</scope>
    <source>
        <strain evidence="3">Expedition CK06-06</strain>
    </source>
</reference>
<accession>X1M752</accession>
<dbReference type="EMBL" id="BARV01015119">
    <property type="protein sequence ID" value="GAI27128.1"/>
    <property type="molecule type" value="Genomic_DNA"/>
</dbReference>
<evidence type="ECO:0000259" key="2">
    <source>
        <dbReference type="Pfam" id="PF00156"/>
    </source>
</evidence>
<dbReference type="SUPFAM" id="SSF53271">
    <property type="entry name" value="PRTase-like"/>
    <property type="match status" value="1"/>
</dbReference>
<dbReference type="Gene3D" id="3.40.50.2020">
    <property type="match status" value="1"/>
</dbReference>
<dbReference type="AlphaFoldDB" id="X1M752"/>
<dbReference type="InterPro" id="IPR029057">
    <property type="entry name" value="PRTase-like"/>
</dbReference>